<name>A0A068NUJ8_FIMGI</name>
<dbReference type="PROSITE" id="PS51186">
    <property type="entry name" value="GNAT"/>
    <property type="match status" value="1"/>
</dbReference>
<dbReference type="Pfam" id="PF13508">
    <property type="entry name" value="Acetyltransf_7"/>
    <property type="match status" value="1"/>
</dbReference>
<dbReference type="InterPro" id="IPR016181">
    <property type="entry name" value="Acyl_CoA_acyltransferase"/>
</dbReference>
<dbReference type="CDD" id="cd04301">
    <property type="entry name" value="NAT_SF"/>
    <property type="match status" value="1"/>
</dbReference>
<dbReference type="Gene3D" id="3.40.630.30">
    <property type="match status" value="1"/>
</dbReference>
<dbReference type="HOGENOM" id="CLU_1276099_0_0_0"/>
<dbReference type="EMBL" id="CP007139">
    <property type="protein sequence ID" value="AIE87096.1"/>
    <property type="molecule type" value="Genomic_DNA"/>
</dbReference>
<dbReference type="STRING" id="661478.OP10G_3728"/>
<dbReference type="KEGG" id="fgi:OP10G_3728"/>
<dbReference type="Proteomes" id="UP000027982">
    <property type="component" value="Chromosome"/>
</dbReference>
<organism evidence="2 3">
    <name type="scientific">Fimbriimonas ginsengisoli Gsoil 348</name>
    <dbReference type="NCBI Taxonomy" id="661478"/>
    <lineage>
        <taxon>Bacteria</taxon>
        <taxon>Bacillati</taxon>
        <taxon>Armatimonadota</taxon>
        <taxon>Fimbriimonadia</taxon>
        <taxon>Fimbriimonadales</taxon>
        <taxon>Fimbriimonadaceae</taxon>
        <taxon>Fimbriimonas</taxon>
    </lineage>
</organism>
<dbReference type="InterPro" id="IPR000182">
    <property type="entry name" value="GNAT_dom"/>
</dbReference>
<dbReference type="GO" id="GO:0016747">
    <property type="term" value="F:acyltransferase activity, transferring groups other than amino-acyl groups"/>
    <property type="evidence" value="ECO:0007669"/>
    <property type="project" value="InterPro"/>
</dbReference>
<evidence type="ECO:0000313" key="3">
    <source>
        <dbReference type="Proteomes" id="UP000027982"/>
    </source>
</evidence>
<dbReference type="RefSeq" id="WP_025228982.1">
    <property type="nucleotide sequence ID" value="NZ_CP007139.1"/>
</dbReference>
<evidence type="ECO:0000259" key="1">
    <source>
        <dbReference type="PROSITE" id="PS51186"/>
    </source>
</evidence>
<protein>
    <submittedName>
        <fullName evidence="2">Acetyltransferase, GNAT family</fullName>
    </submittedName>
</protein>
<keyword evidence="3" id="KW-1185">Reference proteome</keyword>
<feature type="domain" description="N-acetyltransferase" evidence="1">
    <location>
        <begin position="1"/>
        <end position="183"/>
    </location>
</feature>
<evidence type="ECO:0000313" key="2">
    <source>
        <dbReference type="EMBL" id="AIE87096.1"/>
    </source>
</evidence>
<reference evidence="2 3" key="1">
    <citation type="journal article" date="2014" name="PLoS ONE">
        <title>The first complete genome sequence of the class fimbriimonadia in the phylum armatimonadetes.</title>
        <authorList>
            <person name="Hu Z.Y."/>
            <person name="Wang Y.Z."/>
            <person name="Im W.T."/>
            <person name="Wang S.Y."/>
            <person name="Zhao G.P."/>
            <person name="Zheng H.J."/>
            <person name="Quan Z.X."/>
        </authorList>
    </citation>
    <scope>NUCLEOTIDE SEQUENCE [LARGE SCALE GENOMIC DNA]</scope>
    <source>
        <strain evidence="2">Gsoil 348</strain>
    </source>
</reference>
<sequence>MNFRYLTGPDDPALADVFRIYHASFPPESREPDERLIQELRGEYRLPFKFLITSGAPSPSSGCIVPDEGEGVGGEGAKPAEDRASAERSPAAFARFAVLYSAEFAFLIHIAVDEPWRGQGIGTALLQRVLQDASPLPLLVEIDREGPVLEWYERQGFHVVSETYTQPAVRPETGPVRFALFAHGHIPDRSEMVVRFYQSVWELKPDHPFVREALGA</sequence>
<dbReference type="OrthoDB" id="9127144at2"/>
<accession>A0A068NUJ8</accession>
<dbReference type="SUPFAM" id="SSF55729">
    <property type="entry name" value="Acyl-CoA N-acyltransferases (Nat)"/>
    <property type="match status" value="1"/>
</dbReference>
<dbReference type="AlphaFoldDB" id="A0A068NUJ8"/>
<proteinExistence type="predicted"/>
<keyword evidence="2" id="KW-0808">Transferase</keyword>
<gene>
    <name evidence="2" type="ORF">OP10G_3728</name>
</gene>